<keyword evidence="3" id="KW-0175">Coiled coil</keyword>
<evidence type="ECO:0000313" key="7">
    <source>
        <dbReference type="Proteomes" id="UP000035929"/>
    </source>
</evidence>
<dbReference type="InterPro" id="IPR011006">
    <property type="entry name" value="CheY-like_superfamily"/>
</dbReference>
<dbReference type="PANTHER" id="PTHR43156">
    <property type="entry name" value="STAGE II SPORULATION PROTEIN E-RELATED"/>
    <property type="match status" value="1"/>
</dbReference>
<dbReference type="PROSITE" id="PS50110">
    <property type="entry name" value="RESPONSE_REGULATORY"/>
    <property type="match status" value="1"/>
</dbReference>
<dbReference type="CDD" id="cd00156">
    <property type="entry name" value="REC"/>
    <property type="match status" value="1"/>
</dbReference>
<dbReference type="EMBL" id="LABX01000071">
    <property type="protein sequence ID" value="KMO36359.1"/>
    <property type="molecule type" value="Genomic_DNA"/>
</dbReference>
<sequence length="376" mass="40299">MLARRVRRIGPHRIDMAEDGLDALAQIGAALEAGDGHDVVMLDVMMPRMNGVEVLEAVTARGWARKVSIIMISAATEIETVVRCIELGAEDYLPKPFNPVLLRARLNAVLEKKHLRDALDRQLERLENELAEARRQQLSMVPDEFPVAGPGQPFAVHAVMHPAREVGGDFYDCFACGPDLTCLAIGDVSDKGVPAALFMARTRSLLRAAALHHADLTGAAPTPSDLAAILNEELCKNNPAGMFVTLILGFLDGASGRFAFVNAGHPRPFLLRAGAPAQEVATRPAPPLGIAPGLRYVDHTVVLEPSTCLVAITDGLTDMLDAQGEEYGAARVVRDLEEATDLDPAAITRMLAAKVRDFAADVAPADDVTVLAVRYG</sequence>
<dbReference type="InterPro" id="IPR052016">
    <property type="entry name" value="Bact_Sigma-Reg"/>
</dbReference>
<dbReference type="Gene3D" id="3.40.50.2300">
    <property type="match status" value="1"/>
</dbReference>
<feature type="modified residue" description="4-aspartylphosphate" evidence="2">
    <location>
        <position position="43"/>
    </location>
</feature>
<evidence type="ECO:0000259" key="5">
    <source>
        <dbReference type="PROSITE" id="PS51746"/>
    </source>
</evidence>
<dbReference type="Pfam" id="PF07228">
    <property type="entry name" value="SpoIIE"/>
    <property type="match status" value="1"/>
</dbReference>
<keyword evidence="2" id="KW-0597">Phosphoprotein</keyword>
<protein>
    <submittedName>
        <fullName evidence="6">Uncharacterized protein</fullName>
    </submittedName>
</protein>
<dbReference type="SUPFAM" id="SSF52172">
    <property type="entry name" value="CheY-like"/>
    <property type="match status" value="1"/>
</dbReference>
<dbReference type="InterPro" id="IPR036457">
    <property type="entry name" value="PPM-type-like_dom_sf"/>
</dbReference>
<dbReference type="Proteomes" id="UP000035929">
    <property type="component" value="Unassembled WGS sequence"/>
</dbReference>
<feature type="coiled-coil region" evidence="3">
    <location>
        <begin position="109"/>
        <end position="136"/>
    </location>
</feature>
<organism evidence="6 7">
    <name type="scientific">Methylobacterium aquaticum</name>
    <dbReference type="NCBI Taxonomy" id="270351"/>
    <lineage>
        <taxon>Bacteria</taxon>
        <taxon>Pseudomonadati</taxon>
        <taxon>Pseudomonadota</taxon>
        <taxon>Alphaproteobacteria</taxon>
        <taxon>Hyphomicrobiales</taxon>
        <taxon>Methylobacteriaceae</taxon>
        <taxon>Methylobacterium</taxon>
    </lineage>
</organism>
<dbReference type="AlphaFoldDB" id="A0A0J6SRN5"/>
<feature type="domain" description="Response regulatory" evidence="4">
    <location>
        <begin position="1"/>
        <end position="110"/>
    </location>
</feature>
<dbReference type="InterPro" id="IPR001789">
    <property type="entry name" value="Sig_transdc_resp-reg_receiver"/>
</dbReference>
<dbReference type="Gene3D" id="3.60.40.10">
    <property type="entry name" value="PPM-type phosphatase domain"/>
    <property type="match status" value="1"/>
</dbReference>
<dbReference type="GO" id="GO:0016791">
    <property type="term" value="F:phosphatase activity"/>
    <property type="evidence" value="ECO:0007669"/>
    <property type="project" value="TreeGrafter"/>
</dbReference>
<evidence type="ECO:0000313" key="6">
    <source>
        <dbReference type="EMBL" id="KMO36359.1"/>
    </source>
</evidence>
<dbReference type="InterPro" id="IPR001932">
    <property type="entry name" value="PPM-type_phosphatase-like_dom"/>
</dbReference>
<proteinExistence type="predicted"/>
<accession>A0A0J6SRN5</accession>
<gene>
    <name evidence="6" type="ORF">VP06_10135</name>
</gene>
<comment type="caution">
    <text evidence="6">The sequence shown here is derived from an EMBL/GenBank/DDBJ whole genome shotgun (WGS) entry which is preliminary data.</text>
</comment>
<dbReference type="PANTHER" id="PTHR43156:SF2">
    <property type="entry name" value="STAGE II SPORULATION PROTEIN E"/>
    <property type="match status" value="1"/>
</dbReference>
<evidence type="ECO:0000256" key="3">
    <source>
        <dbReference type="SAM" id="Coils"/>
    </source>
</evidence>
<keyword evidence="1" id="KW-0378">Hydrolase</keyword>
<evidence type="ECO:0000259" key="4">
    <source>
        <dbReference type="PROSITE" id="PS50110"/>
    </source>
</evidence>
<evidence type="ECO:0000256" key="2">
    <source>
        <dbReference type="PROSITE-ProRule" id="PRU00169"/>
    </source>
</evidence>
<dbReference type="PROSITE" id="PS51746">
    <property type="entry name" value="PPM_2"/>
    <property type="match status" value="1"/>
</dbReference>
<name>A0A0J6SRN5_9HYPH</name>
<dbReference type="SUPFAM" id="SSF81606">
    <property type="entry name" value="PP2C-like"/>
    <property type="match status" value="1"/>
</dbReference>
<reference evidence="6 7" key="1">
    <citation type="submission" date="2015-03" db="EMBL/GenBank/DDBJ databases">
        <title>Genome sequencing of Methylobacterium aquaticum DSM16371 type strain.</title>
        <authorList>
            <person name="Chaudhry V."/>
            <person name="Patil P.B."/>
        </authorList>
    </citation>
    <scope>NUCLEOTIDE SEQUENCE [LARGE SCALE GENOMIC DNA]</scope>
    <source>
        <strain evidence="6 7">DSM 16371</strain>
    </source>
</reference>
<feature type="domain" description="PPM-type phosphatase" evidence="5">
    <location>
        <begin position="153"/>
        <end position="375"/>
    </location>
</feature>
<dbReference type="PATRIC" id="fig|270351.6.peg.6910"/>
<dbReference type="GO" id="GO:0000160">
    <property type="term" value="P:phosphorelay signal transduction system"/>
    <property type="evidence" value="ECO:0007669"/>
    <property type="project" value="InterPro"/>
</dbReference>
<dbReference type="SMART" id="SM00448">
    <property type="entry name" value="REC"/>
    <property type="match status" value="1"/>
</dbReference>
<dbReference type="Pfam" id="PF00072">
    <property type="entry name" value="Response_reg"/>
    <property type="match status" value="1"/>
</dbReference>
<evidence type="ECO:0000256" key="1">
    <source>
        <dbReference type="ARBA" id="ARBA00022801"/>
    </source>
</evidence>
<dbReference type="SMART" id="SM00331">
    <property type="entry name" value="PP2C_SIG"/>
    <property type="match status" value="1"/>
</dbReference>